<keyword evidence="9 11" id="KW-0496">Mitochondrion</keyword>
<proteinExistence type="inferred from homology"/>
<dbReference type="Gene3D" id="1.20.58.1610">
    <property type="entry name" value="NADH:ubiquinone/plastoquinone oxidoreductase, chain 3"/>
    <property type="match status" value="1"/>
</dbReference>
<dbReference type="InterPro" id="IPR000440">
    <property type="entry name" value="NADH_UbQ/plastoQ_OxRdtase_su3"/>
</dbReference>
<accession>A0A0C4FSS4</accession>
<keyword evidence="7 9" id="KW-0472">Membrane</keyword>
<evidence type="ECO:0000256" key="8">
    <source>
        <dbReference type="ARBA" id="ARBA00049551"/>
    </source>
</evidence>
<comment type="subcellular location">
    <subcellularLocation>
        <location evidence="1">Membrane</location>
    </subcellularLocation>
    <subcellularLocation>
        <location evidence="9">Mitochondrion membrane</location>
        <topology evidence="9">Multi-pass membrane protein</topology>
    </subcellularLocation>
</comment>
<feature type="transmembrane region" description="Helical" evidence="9">
    <location>
        <begin position="47"/>
        <end position="68"/>
    </location>
</feature>
<dbReference type="InterPro" id="IPR038430">
    <property type="entry name" value="NDAH_ubi_oxred_su3_sf"/>
</dbReference>
<feature type="signal peptide" evidence="10">
    <location>
        <begin position="1"/>
        <end position="18"/>
    </location>
</feature>
<dbReference type="RefSeq" id="YP_009126968.1">
    <property type="nucleotide sequence ID" value="NC_026666.1"/>
</dbReference>
<dbReference type="GeneID" id="23765404"/>
<dbReference type="GO" id="GO:0031966">
    <property type="term" value="C:mitochondrial membrane"/>
    <property type="evidence" value="ECO:0007669"/>
    <property type="project" value="UniProtKB-SubCell"/>
</dbReference>
<name>A0A0C4FSS4_9HEXA</name>
<evidence type="ECO:0000256" key="6">
    <source>
        <dbReference type="ARBA" id="ARBA00022989"/>
    </source>
</evidence>
<evidence type="ECO:0000256" key="5">
    <source>
        <dbReference type="ARBA" id="ARBA00022692"/>
    </source>
</evidence>
<dbReference type="GO" id="GO:0008137">
    <property type="term" value="F:NADH dehydrogenase (ubiquinone) activity"/>
    <property type="evidence" value="ECO:0007669"/>
    <property type="project" value="UniProtKB-UniRule"/>
</dbReference>
<keyword evidence="9" id="KW-0249">Electron transport</keyword>
<comment type="similarity">
    <text evidence="2 9">Belongs to the complex I subunit 3 family.</text>
</comment>
<sequence>MLLLTLILCLLILIATWGLSKKTNNFREKASSFECGFEPGGGFRSTFSLRFFFILLMFLIFDVEIILILPMVQSMEVLNFFINSLVLVSFMFILFMGVALELSMGTLKWS</sequence>
<evidence type="ECO:0000313" key="11">
    <source>
        <dbReference type="EMBL" id="AFI54922.1"/>
    </source>
</evidence>
<comment type="catalytic activity">
    <reaction evidence="8 9">
        <text>a ubiquinone + NADH + 5 H(+)(in) = a ubiquinol + NAD(+) + 4 H(+)(out)</text>
        <dbReference type="Rhea" id="RHEA:29091"/>
        <dbReference type="Rhea" id="RHEA-COMP:9565"/>
        <dbReference type="Rhea" id="RHEA-COMP:9566"/>
        <dbReference type="ChEBI" id="CHEBI:15378"/>
        <dbReference type="ChEBI" id="CHEBI:16389"/>
        <dbReference type="ChEBI" id="CHEBI:17976"/>
        <dbReference type="ChEBI" id="CHEBI:57540"/>
        <dbReference type="ChEBI" id="CHEBI:57945"/>
        <dbReference type="EC" id="7.1.1.2"/>
    </reaction>
</comment>
<dbReference type="EC" id="7.1.1.2" evidence="9"/>
<evidence type="ECO:0000256" key="2">
    <source>
        <dbReference type="ARBA" id="ARBA00008472"/>
    </source>
</evidence>
<keyword evidence="4 9" id="KW-0813">Transport</keyword>
<reference evidence="11" key="1">
    <citation type="submission" date="2012-02" db="EMBL/GenBank/DDBJ databases">
        <title>The mitochondrial genome of the proturan Acerentomon microrhinus.</title>
        <authorList>
            <person name="Carapelli A."/>
            <person name="Bu Y."/>
            <person name="Nardi F."/>
            <person name="Aguti S."/>
            <person name="Frati F."/>
        </authorList>
    </citation>
    <scope>NUCLEOTIDE SEQUENCE</scope>
</reference>
<keyword evidence="5 9" id="KW-0812">Transmembrane</keyword>
<feature type="transmembrane region" description="Helical" evidence="9">
    <location>
        <begin position="80"/>
        <end position="100"/>
    </location>
</feature>
<evidence type="ECO:0000256" key="7">
    <source>
        <dbReference type="ARBA" id="ARBA00023136"/>
    </source>
</evidence>
<keyword evidence="9" id="KW-0679">Respiratory chain</keyword>
<keyword evidence="10" id="KW-0732">Signal</keyword>
<evidence type="ECO:0000256" key="10">
    <source>
        <dbReference type="SAM" id="SignalP"/>
    </source>
</evidence>
<evidence type="ECO:0000256" key="1">
    <source>
        <dbReference type="ARBA" id="ARBA00004370"/>
    </source>
</evidence>
<protein>
    <recommendedName>
        <fullName evidence="3 9">NADH-ubiquinone oxidoreductase chain 3</fullName>
        <ecNumber evidence="9">7.1.1.2</ecNumber>
    </recommendedName>
</protein>
<keyword evidence="9" id="KW-1278">Translocase</keyword>
<gene>
    <name evidence="11" type="primary">ND3</name>
</gene>
<dbReference type="PANTHER" id="PTHR11058:SF9">
    <property type="entry name" value="NADH-UBIQUINONE OXIDOREDUCTASE CHAIN 3"/>
    <property type="match status" value="1"/>
</dbReference>
<evidence type="ECO:0000256" key="4">
    <source>
        <dbReference type="ARBA" id="ARBA00022448"/>
    </source>
</evidence>
<keyword evidence="6 9" id="KW-1133">Transmembrane helix</keyword>
<geneLocation type="mitochondrion" evidence="11"/>
<keyword evidence="9" id="KW-0520">NAD</keyword>
<feature type="chain" id="PRO_5002171941" description="NADH-ubiquinone oxidoreductase chain 3" evidence="10">
    <location>
        <begin position="19"/>
        <end position="110"/>
    </location>
</feature>
<dbReference type="GO" id="GO:0030964">
    <property type="term" value="C:NADH dehydrogenase complex"/>
    <property type="evidence" value="ECO:0007669"/>
    <property type="project" value="TreeGrafter"/>
</dbReference>
<keyword evidence="9" id="KW-0830">Ubiquinone</keyword>
<dbReference type="PANTHER" id="PTHR11058">
    <property type="entry name" value="NADH-UBIQUINONE OXIDOREDUCTASE CHAIN 3"/>
    <property type="match status" value="1"/>
</dbReference>
<organism evidence="11">
    <name type="scientific">Acerentomon microrhinus</name>
    <dbReference type="NCBI Taxonomy" id="996308"/>
    <lineage>
        <taxon>Eukaryota</taxon>
        <taxon>Metazoa</taxon>
        <taxon>Ecdysozoa</taxon>
        <taxon>Arthropoda</taxon>
        <taxon>Hexapoda</taxon>
        <taxon>Protura</taxon>
        <taxon>Acerentomata</taxon>
        <taxon>Acerentomidae</taxon>
        <taxon>Acerentomon</taxon>
    </lineage>
</organism>
<dbReference type="Pfam" id="PF00507">
    <property type="entry name" value="Oxidored_q4"/>
    <property type="match status" value="1"/>
</dbReference>
<comment type="function">
    <text evidence="9">Core subunit of the mitochondrial membrane respiratory chain NADH dehydrogenase (Complex I) which catalyzes electron transfer from NADH through the respiratory chain, using ubiquinone as an electron acceptor. Essential for the catalytic activity of complex I.</text>
</comment>
<dbReference type="EMBL" id="JQ728012">
    <property type="protein sequence ID" value="AFI54922.1"/>
    <property type="molecule type" value="Genomic_DNA"/>
</dbReference>
<dbReference type="AlphaFoldDB" id="A0A0C4FSS4"/>
<evidence type="ECO:0000256" key="3">
    <source>
        <dbReference type="ARBA" id="ARBA00021007"/>
    </source>
</evidence>
<evidence type="ECO:0000256" key="9">
    <source>
        <dbReference type="RuleBase" id="RU003640"/>
    </source>
</evidence>
<dbReference type="CTD" id="4537"/>